<sequence>MKRFASNLKIMKTIKLLVLGLCLPFLGAAQTTTPALRINEAFMSLGAQGSFEPGLSQATFEKLSENSTLLPDNIGSSYTYFGNNTFKLGVGLQFRDREKSGFRKHMELRVGLAYSNSLGYYSSSGNSTKHPYDTLVSQQTGQEYYIDSIYSEYTTVHHNFDMLSIDASLIFRTNSEARWSLYGGLGASFGSSLFSKTYLRSGSNGYTIGAQSGNSHSWSTNNSESETYTNGSNTSLTAYVPIGVDFRIANNNAFFNKMHLYTEITPNFTMRNINNLETISSASVGFNFGAYYRF</sequence>
<name>A0A1I6ZLX0_9FLAO</name>
<accession>A0A1I6ZLX0</accession>
<reference evidence="2 3" key="1">
    <citation type="submission" date="2016-10" db="EMBL/GenBank/DDBJ databases">
        <authorList>
            <person name="de Groot N.N."/>
        </authorList>
    </citation>
    <scope>NUCLEOTIDE SEQUENCE [LARGE SCALE GENOMIC DNA]</scope>
    <source>
        <strain evidence="2 3">CGMCC 1.7005</strain>
    </source>
</reference>
<protein>
    <recommendedName>
        <fullName evidence="4">Outer membrane protein beta-barrel domain-containing protein</fullName>
    </recommendedName>
</protein>
<dbReference type="STRING" id="477690.SAMN05216474_1472"/>
<keyword evidence="1" id="KW-0732">Signal</keyword>
<evidence type="ECO:0000313" key="2">
    <source>
        <dbReference type="EMBL" id="SFT63733.1"/>
    </source>
</evidence>
<dbReference type="Proteomes" id="UP000236454">
    <property type="component" value="Unassembled WGS sequence"/>
</dbReference>
<evidence type="ECO:0000256" key="1">
    <source>
        <dbReference type="SAM" id="SignalP"/>
    </source>
</evidence>
<dbReference type="EMBL" id="FPAS01000002">
    <property type="protein sequence ID" value="SFT63733.1"/>
    <property type="molecule type" value="Genomic_DNA"/>
</dbReference>
<evidence type="ECO:0008006" key="4">
    <source>
        <dbReference type="Google" id="ProtNLM"/>
    </source>
</evidence>
<feature type="signal peptide" evidence="1">
    <location>
        <begin position="1"/>
        <end position="28"/>
    </location>
</feature>
<keyword evidence="3" id="KW-1185">Reference proteome</keyword>
<proteinExistence type="predicted"/>
<gene>
    <name evidence="2" type="ORF">SAMN05216474_1472</name>
</gene>
<feature type="chain" id="PRO_5014964745" description="Outer membrane protein beta-barrel domain-containing protein" evidence="1">
    <location>
        <begin position="29"/>
        <end position="294"/>
    </location>
</feature>
<organism evidence="2 3">
    <name type="scientific">Lishizhenia tianjinensis</name>
    <dbReference type="NCBI Taxonomy" id="477690"/>
    <lineage>
        <taxon>Bacteria</taxon>
        <taxon>Pseudomonadati</taxon>
        <taxon>Bacteroidota</taxon>
        <taxon>Flavobacteriia</taxon>
        <taxon>Flavobacteriales</taxon>
        <taxon>Crocinitomicaceae</taxon>
        <taxon>Lishizhenia</taxon>
    </lineage>
</organism>
<dbReference type="AlphaFoldDB" id="A0A1I6ZLX0"/>
<evidence type="ECO:0000313" key="3">
    <source>
        <dbReference type="Proteomes" id="UP000236454"/>
    </source>
</evidence>